<keyword evidence="3" id="KW-1185">Reference proteome</keyword>
<feature type="region of interest" description="Disordered" evidence="1">
    <location>
        <begin position="124"/>
        <end position="161"/>
    </location>
</feature>
<dbReference type="GeneID" id="96158199"/>
<evidence type="ECO:0000313" key="3">
    <source>
        <dbReference type="Proteomes" id="UP000307562"/>
    </source>
</evidence>
<feature type="region of interest" description="Disordered" evidence="1">
    <location>
        <begin position="28"/>
        <end position="73"/>
    </location>
</feature>
<feature type="compositionally biased region" description="Polar residues" evidence="1">
    <location>
        <begin position="35"/>
        <end position="45"/>
    </location>
</feature>
<protein>
    <submittedName>
        <fullName evidence="2">Uncharacterized protein</fullName>
    </submittedName>
</protein>
<dbReference type="AlphaFoldDB" id="A0A4P9TJZ6"/>
<organism evidence="2 3">
    <name type="scientific">Natrinema pallidum</name>
    <dbReference type="NCBI Taxonomy" id="69527"/>
    <lineage>
        <taxon>Archaea</taxon>
        <taxon>Methanobacteriati</taxon>
        <taxon>Methanobacteriota</taxon>
        <taxon>Stenosarchaea group</taxon>
        <taxon>Halobacteria</taxon>
        <taxon>Halobacteriales</taxon>
        <taxon>Natrialbaceae</taxon>
        <taxon>Natrinema</taxon>
    </lineage>
</organism>
<name>A0A4P9TJZ6_9EURY</name>
<sequence length="161" mass="17962">MATTQPPTTDATLPTDWTLQWPAFDRDHDPEYLATNDSTSTTQRTLADYGGNAPTDPERPSFPTDTRERTEQQSVFRYPREWWRDADRLEALFHDRDLAIGEIAELLGDDACYEVVRTALEDYGVRDPGDDSLAAQLEAADPGDVGDPLPEAFGSTRGERA</sequence>
<dbReference type="EMBL" id="CP040639">
    <property type="protein sequence ID" value="QCW05299.1"/>
    <property type="molecule type" value="Genomic_DNA"/>
</dbReference>
<dbReference type="KEGG" id="npl:FGF80_18840"/>
<geneLocation type="plasmid" evidence="3">
    <name>pnpa70</name>
</geneLocation>
<dbReference type="RefSeq" id="WP_138655756.1">
    <property type="nucleotide sequence ID" value="NZ_CP040639.1"/>
</dbReference>
<evidence type="ECO:0000256" key="1">
    <source>
        <dbReference type="SAM" id="MobiDB-lite"/>
    </source>
</evidence>
<proteinExistence type="predicted"/>
<gene>
    <name evidence="2" type="ORF">FGF80_18840</name>
</gene>
<accession>A0A4P9TJZ6</accession>
<keyword evidence="2" id="KW-0614">Plasmid</keyword>
<dbReference type="Proteomes" id="UP000307562">
    <property type="component" value="Plasmid pNPA70"/>
</dbReference>
<reference evidence="3" key="1">
    <citation type="submission" date="2019-05" db="EMBL/GenBank/DDBJ databases">
        <title>Complete Genome Sequence and Methylation Pattern of the Halophilic Archaeon Natrinema pallidum BOL6-1.</title>
        <authorList>
            <person name="DasSarma P."/>
            <person name="DasSarma B.P."/>
            <person name="DasSarma S.L."/>
            <person name="Martinez F.L."/>
            <person name="Guzman D."/>
            <person name="Roberts R.J."/>
            <person name="DasSarma S."/>
        </authorList>
    </citation>
    <scope>NUCLEOTIDE SEQUENCE [LARGE SCALE GENOMIC DNA]</scope>
    <source>
        <strain evidence="3">BOL6-1</strain>
        <plasmid evidence="3">pnpa70</plasmid>
    </source>
</reference>
<evidence type="ECO:0000313" key="2">
    <source>
        <dbReference type="EMBL" id="QCW05299.1"/>
    </source>
</evidence>